<organism evidence="2 3">
    <name type="scientific">Corchorus olitorius</name>
    <dbReference type="NCBI Taxonomy" id="93759"/>
    <lineage>
        <taxon>Eukaryota</taxon>
        <taxon>Viridiplantae</taxon>
        <taxon>Streptophyta</taxon>
        <taxon>Embryophyta</taxon>
        <taxon>Tracheophyta</taxon>
        <taxon>Spermatophyta</taxon>
        <taxon>Magnoliopsida</taxon>
        <taxon>eudicotyledons</taxon>
        <taxon>Gunneridae</taxon>
        <taxon>Pentapetalae</taxon>
        <taxon>rosids</taxon>
        <taxon>malvids</taxon>
        <taxon>Malvales</taxon>
        <taxon>Malvaceae</taxon>
        <taxon>Grewioideae</taxon>
        <taxon>Apeibeae</taxon>
        <taxon>Corchorus</taxon>
    </lineage>
</organism>
<feature type="compositionally biased region" description="Polar residues" evidence="1">
    <location>
        <begin position="103"/>
        <end position="147"/>
    </location>
</feature>
<dbReference type="OrthoDB" id="1752032at2759"/>
<gene>
    <name evidence="2" type="ORF">COLO4_08668</name>
</gene>
<name>A0A1R3KF00_9ROSI</name>
<feature type="region of interest" description="Disordered" evidence="1">
    <location>
        <begin position="170"/>
        <end position="231"/>
    </location>
</feature>
<dbReference type="AlphaFoldDB" id="A0A1R3KF00"/>
<feature type="compositionally biased region" description="Polar residues" evidence="1">
    <location>
        <begin position="21"/>
        <end position="30"/>
    </location>
</feature>
<keyword evidence="3" id="KW-1185">Reference proteome</keyword>
<feature type="compositionally biased region" description="Polar residues" evidence="1">
    <location>
        <begin position="199"/>
        <end position="220"/>
    </location>
</feature>
<evidence type="ECO:0000256" key="1">
    <source>
        <dbReference type="SAM" id="MobiDB-lite"/>
    </source>
</evidence>
<dbReference type="Proteomes" id="UP000187203">
    <property type="component" value="Unassembled WGS sequence"/>
</dbReference>
<comment type="caution">
    <text evidence="2">The sequence shown here is derived from an EMBL/GenBank/DDBJ whole genome shotgun (WGS) entry which is preliminary data.</text>
</comment>
<protein>
    <submittedName>
        <fullName evidence="2">Uncharacterized protein</fullName>
    </submittedName>
</protein>
<dbReference type="EMBL" id="AWUE01013924">
    <property type="protein sequence ID" value="OMP05660.1"/>
    <property type="molecule type" value="Genomic_DNA"/>
</dbReference>
<reference evidence="3" key="1">
    <citation type="submission" date="2013-09" db="EMBL/GenBank/DDBJ databases">
        <title>Corchorus olitorius genome sequencing.</title>
        <authorList>
            <person name="Alam M."/>
            <person name="Haque M.S."/>
            <person name="Islam M.S."/>
            <person name="Emdad E.M."/>
            <person name="Islam M.M."/>
            <person name="Ahmed B."/>
            <person name="Halim A."/>
            <person name="Hossen Q.M.M."/>
            <person name="Hossain M.Z."/>
            <person name="Ahmed R."/>
            <person name="Khan M.M."/>
            <person name="Islam R."/>
            <person name="Rashid M.M."/>
            <person name="Khan S.A."/>
            <person name="Rahman M.S."/>
            <person name="Alam M."/>
            <person name="Yahiya A.S."/>
            <person name="Khan M.S."/>
            <person name="Azam M.S."/>
            <person name="Haque T."/>
            <person name="Lashkar M.Z.H."/>
            <person name="Akhand A.I."/>
            <person name="Morshed G."/>
            <person name="Roy S."/>
            <person name="Uddin K.S."/>
            <person name="Rabeya T."/>
            <person name="Hossain A.S."/>
            <person name="Chowdhury A."/>
            <person name="Snigdha A.R."/>
            <person name="Mortoza M.S."/>
            <person name="Matin S.A."/>
            <person name="Hoque S.M.E."/>
            <person name="Islam M.K."/>
            <person name="Roy D.K."/>
            <person name="Haider R."/>
            <person name="Moosa M.M."/>
            <person name="Elias S.M."/>
            <person name="Hasan A.M."/>
            <person name="Jahan S."/>
            <person name="Shafiuddin M."/>
            <person name="Mahmood N."/>
            <person name="Shommy N.S."/>
        </authorList>
    </citation>
    <scope>NUCLEOTIDE SEQUENCE [LARGE SCALE GENOMIC DNA]</scope>
    <source>
        <strain evidence="3">cv. O-4</strain>
    </source>
</reference>
<proteinExistence type="predicted"/>
<evidence type="ECO:0000313" key="2">
    <source>
        <dbReference type="EMBL" id="OMP05660.1"/>
    </source>
</evidence>
<accession>A0A1R3KF00</accession>
<feature type="region of interest" description="Disordered" evidence="1">
    <location>
        <begin position="92"/>
        <end position="158"/>
    </location>
</feature>
<sequence length="231" mass="24787">MSTMPEEVATSLNETTRRNQDQPARSTARVSRNGAHAEAEYSGDGSANATAQFASENAERTNGHATANVNTTNQIPLMASTTLHEEVIPDITSPKSVAKMQGRSGNPNVKRSGPTNLQRSVATSTVGSQPSGVSTCIGGSNKQSKQGHTSKKRTRMQGIGLYTNIETGRQILNPGMPSERIINIGSPNRKKTRTHTDQLHGTQESGVEDSSIQSHNPSKTSKGKQKDPWRL</sequence>
<evidence type="ECO:0000313" key="3">
    <source>
        <dbReference type="Proteomes" id="UP000187203"/>
    </source>
</evidence>
<feature type="region of interest" description="Disordered" evidence="1">
    <location>
        <begin position="1"/>
        <end position="50"/>
    </location>
</feature>